<comment type="caution">
    <text evidence="1">The sequence shown here is derived from an EMBL/GenBank/DDBJ whole genome shotgun (WGS) entry which is preliminary data.</text>
</comment>
<keyword evidence="2" id="KW-1185">Reference proteome</keyword>
<evidence type="ECO:0000313" key="1">
    <source>
        <dbReference type="EMBL" id="KAI0063030.1"/>
    </source>
</evidence>
<gene>
    <name evidence="1" type="ORF">BV25DRAFT_496597</name>
</gene>
<name>A0ACB8T569_9AGAM</name>
<reference evidence="1" key="1">
    <citation type="submission" date="2021-03" db="EMBL/GenBank/DDBJ databases">
        <authorList>
            <consortium name="DOE Joint Genome Institute"/>
            <person name="Ahrendt S."/>
            <person name="Looney B.P."/>
            <person name="Miyauchi S."/>
            <person name="Morin E."/>
            <person name="Drula E."/>
            <person name="Courty P.E."/>
            <person name="Chicoki N."/>
            <person name="Fauchery L."/>
            <person name="Kohler A."/>
            <person name="Kuo A."/>
            <person name="Labutti K."/>
            <person name="Pangilinan J."/>
            <person name="Lipzen A."/>
            <person name="Riley R."/>
            <person name="Andreopoulos W."/>
            <person name="He G."/>
            <person name="Johnson J."/>
            <person name="Barry K.W."/>
            <person name="Grigoriev I.V."/>
            <person name="Nagy L."/>
            <person name="Hibbett D."/>
            <person name="Henrissat B."/>
            <person name="Matheny P.B."/>
            <person name="Labbe J."/>
            <person name="Martin F."/>
        </authorList>
    </citation>
    <scope>NUCLEOTIDE SEQUENCE</scope>
    <source>
        <strain evidence="1">HHB10654</strain>
    </source>
</reference>
<dbReference type="EMBL" id="MU277205">
    <property type="protein sequence ID" value="KAI0063030.1"/>
    <property type="molecule type" value="Genomic_DNA"/>
</dbReference>
<dbReference type="Proteomes" id="UP000814140">
    <property type="component" value="Unassembled WGS sequence"/>
</dbReference>
<evidence type="ECO:0000313" key="2">
    <source>
        <dbReference type="Proteomes" id="UP000814140"/>
    </source>
</evidence>
<reference evidence="1" key="2">
    <citation type="journal article" date="2022" name="New Phytol.">
        <title>Evolutionary transition to the ectomycorrhizal habit in the genomes of a hyperdiverse lineage of mushroom-forming fungi.</title>
        <authorList>
            <person name="Looney B."/>
            <person name="Miyauchi S."/>
            <person name="Morin E."/>
            <person name="Drula E."/>
            <person name="Courty P.E."/>
            <person name="Kohler A."/>
            <person name="Kuo A."/>
            <person name="LaButti K."/>
            <person name="Pangilinan J."/>
            <person name="Lipzen A."/>
            <person name="Riley R."/>
            <person name="Andreopoulos W."/>
            <person name="He G."/>
            <person name="Johnson J."/>
            <person name="Nolan M."/>
            <person name="Tritt A."/>
            <person name="Barry K.W."/>
            <person name="Grigoriev I.V."/>
            <person name="Nagy L.G."/>
            <person name="Hibbett D."/>
            <person name="Henrissat B."/>
            <person name="Matheny P.B."/>
            <person name="Labbe J."/>
            <person name="Martin F.M."/>
        </authorList>
    </citation>
    <scope>NUCLEOTIDE SEQUENCE</scope>
    <source>
        <strain evidence="1">HHB10654</strain>
    </source>
</reference>
<protein>
    <submittedName>
        <fullName evidence="1">Uncharacterized protein</fullName>
    </submittedName>
</protein>
<proteinExistence type="predicted"/>
<accession>A0ACB8T569</accession>
<organism evidence="1 2">
    <name type="scientific">Artomyces pyxidatus</name>
    <dbReference type="NCBI Taxonomy" id="48021"/>
    <lineage>
        <taxon>Eukaryota</taxon>
        <taxon>Fungi</taxon>
        <taxon>Dikarya</taxon>
        <taxon>Basidiomycota</taxon>
        <taxon>Agaricomycotina</taxon>
        <taxon>Agaricomycetes</taxon>
        <taxon>Russulales</taxon>
        <taxon>Auriscalpiaceae</taxon>
        <taxon>Artomyces</taxon>
    </lineage>
</organism>
<sequence>MQLLEKLTLTGGLPMSPSGRVAYPVIELPRLASIALTGYLDEIQGILEPLRARLEANLKLYMAPDGRPDPLFPTLERGGWLSFPYPSIMLTSYESGDVSLDVWRSPDDDALNPRHSRADRADPDIELEFSPNSTMWEWGGMSCLSTIYQAFPTEHLLDLRMYLKAPWTPQVWADYFGNAVTMDSVGLNSHSAPSFCRALLLRSPIHSSGHWLEDSEAEVPLGSFFLPRLRSLMFHAVDLTESYDDAIDIYDWLSRALRTRKGAGTQLQVLRLHECTLDTRAPWLQELSKLVDLVEIL</sequence>